<dbReference type="PROSITE" id="PS51257">
    <property type="entry name" value="PROKAR_LIPOPROTEIN"/>
    <property type="match status" value="1"/>
</dbReference>
<feature type="chain" id="PRO_5039540927" evidence="6">
    <location>
        <begin position="20"/>
        <end position="427"/>
    </location>
</feature>
<keyword evidence="1" id="KW-1003">Cell membrane</keyword>
<gene>
    <name evidence="7" type="ORF">DES48_11346</name>
</gene>
<dbReference type="Gene3D" id="3.40.190.10">
    <property type="entry name" value="Periplasmic binding protein-like II"/>
    <property type="match status" value="1"/>
</dbReference>
<dbReference type="AlphaFoldDB" id="A0A366DSW6"/>
<accession>A0A366DSW6</accession>
<evidence type="ECO:0000256" key="4">
    <source>
        <dbReference type="ARBA" id="ARBA00023139"/>
    </source>
</evidence>
<keyword evidence="8" id="KW-1185">Reference proteome</keyword>
<reference evidence="7 8" key="1">
    <citation type="submission" date="2018-06" db="EMBL/GenBank/DDBJ databases">
        <title>Genomic Encyclopedia of Type Strains, Phase IV (KMG-IV): sequencing the most valuable type-strain genomes for metagenomic binning, comparative biology and taxonomic classification.</title>
        <authorList>
            <person name="Goeker M."/>
        </authorList>
    </citation>
    <scope>NUCLEOTIDE SEQUENCE [LARGE SCALE GENOMIC DNA]</scope>
    <source>
        <strain evidence="7 8">DSM 15140</strain>
    </source>
</reference>
<dbReference type="InterPro" id="IPR050490">
    <property type="entry name" value="Bact_solute-bd_prot1"/>
</dbReference>
<dbReference type="EMBL" id="QNRI01000013">
    <property type="protein sequence ID" value="RBO93180.1"/>
    <property type="molecule type" value="Genomic_DNA"/>
</dbReference>
<dbReference type="SUPFAM" id="SSF53850">
    <property type="entry name" value="Periplasmic binding protein-like II"/>
    <property type="match status" value="1"/>
</dbReference>
<keyword evidence="4" id="KW-0564">Palmitate</keyword>
<dbReference type="CDD" id="cd13585">
    <property type="entry name" value="PBP2_TMBP_like"/>
    <property type="match status" value="1"/>
</dbReference>
<sequence length="427" mass="46944">MKKLLLCLIIAMLFTVITACGGDEEASSDSDAVSVWVHTSKETPEGKAMQTIIDRFNKKYDGEYSAAIEFIPRSGSGGGYEDKINAALTTNTLPDILTLDGPNTAAYADAGMIAPIDEYLTNKDDLLPSIIEQGTYEGKMYAVGYSESGVGIFYNKKMLKEAGVDLATLSTIDNPWDWNQFMELNQTLVDTFDKPAIDMGFDDQSEWLMYAFSPFLWSQGGSIVSEDGTSASGVFNDENAVKAFTFIQNMVKKGYATITPVEKGFHTGEYPLKFGGSWTITELEEYPDIEYGIMPYPTSPDTGELVSPSGSWQYAMSATTDKKEAAGKLIDFLVSTESLTEITLANSVLPAAYSVIEEVQDKVSPELNFLIEQNSKSAHARPVLPAYPQVSRVFQQTVSDATYYKENSDIQKLLDNKVEQINKALSK</sequence>
<dbReference type="Proteomes" id="UP000252254">
    <property type="component" value="Unassembled WGS sequence"/>
</dbReference>
<dbReference type="Pfam" id="PF01547">
    <property type="entry name" value="SBP_bac_1"/>
    <property type="match status" value="1"/>
</dbReference>
<evidence type="ECO:0000313" key="8">
    <source>
        <dbReference type="Proteomes" id="UP000252254"/>
    </source>
</evidence>
<keyword evidence="2 6" id="KW-0732">Signal</keyword>
<keyword evidence="5" id="KW-0449">Lipoprotein</keyword>
<dbReference type="RefSeq" id="WP_113870020.1">
    <property type="nucleotide sequence ID" value="NZ_BAABQN010000006.1"/>
</dbReference>
<protein>
    <submittedName>
        <fullName evidence="7">Carbohydrate ABC transporter substrate-binding protein (CUT1 family)</fullName>
    </submittedName>
</protein>
<evidence type="ECO:0000313" key="7">
    <source>
        <dbReference type="EMBL" id="RBO93180.1"/>
    </source>
</evidence>
<proteinExistence type="predicted"/>
<evidence type="ECO:0000256" key="2">
    <source>
        <dbReference type="ARBA" id="ARBA00022729"/>
    </source>
</evidence>
<feature type="signal peptide" evidence="6">
    <location>
        <begin position="1"/>
        <end position="19"/>
    </location>
</feature>
<keyword evidence="3" id="KW-0472">Membrane</keyword>
<comment type="caution">
    <text evidence="7">The sequence shown here is derived from an EMBL/GenBank/DDBJ whole genome shotgun (WGS) entry which is preliminary data.</text>
</comment>
<dbReference type="STRING" id="200904.GCA_900168775_00265"/>
<evidence type="ECO:0000256" key="6">
    <source>
        <dbReference type="SAM" id="SignalP"/>
    </source>
</evidence>
<evidence type="ECO:0000256" key="3">
    <source>
        <dbReference type="ARBA" id="ARBA00023136"/>
    </source>
</evidence>
<organism evidence="7 8">
    <name type="scientific">Paraliobacillus ryukyuensis</name>
    <dbReference type="NCBI Taxonomy" id="200904"/>
    <lineage>
        <taxon>Bacteria</taxon>
        <taxon>Bacillati</taxon>
        <taxon>Bacillota</taxon>
        <taxon>Bacilli</taxon>
        <taxon>Bacillales</taxon>
        <taxon>Bacillaceae</taxon>
        <taxon>Paraliobacillus</taxon>
    </lineage>
</organism>
<evidence type="ECO:0000256" key="1">
    <source>
        <dbReference type="ARBA" id="ARBA00022475"/>
    </source>
</evidence>
<dbReference type="InterPro" id="IPR006059">
    <property type="entry name" value="SBP"/>
</dbReference>
<dbReference type="PANTHER" id="PTHR43649:SF33">
    <property type="entry name" value="POLYGALACTURONAN_RHAMNOGALACTURONAN-BINDING PROTEIN YTCQ"/>
    <property type="match status" value="1"/>
</dbReference>
<dbReference type="OrthoDB" id="9782846at2"/>
<evidence type="ECO:0000256" key="5">
    <source>
        <dbReference type="ARBA" id="ARBA00023288"/>
    </source>
</evidence>
<name>A0A366DSW6_9BACI</name>
<dbReference type="PANTHER" id="PTHR43649">
    <property type="entry name" value="ARABINOSE-BINDING PROTEIN-RELATED"/>
    <property type="match status" value="1"/>
</dbReference>